<sequence>MSAKTPDVNCNNTFKCDVNETNRLDDEVFSENEEYDPACMDLLEGKAINEGELDSWLHAPDLCKKDASAVHVNKASFVTKPSNSTYDLGNCSGRKSQVESVNSTKSVCDASFTNSQIDFILAEQAKTQQNSSVSLVDFDEVDDDDFLFSSEAKKINGENILSDNFLDSETNPGLRASPIPLAADMDAYVTNTPPQRRNSPQISSPFQSPIDTRQRPFSISSTTASPIRPGNVIASTPFHGRHFSLPPDGIP</sequence>
<dbReference type="EMBL" id="EAAA01002976">
    <property type="status" value="NOT_ANNOTATED_CDS"/>
    <property type="molecule type" value="Genomic_DNA"/>
</dbReference>
<feature type="compositionally biased region" description="Polar residues" evidence="1">
    <location>
        <begin position="215"/>
        <end position="225"/>
    </location>
</feature>
<proteinExistence type="predicted"/>
<reference evidence="2" key="4">
    <citation type="submission" date="2025-09" db="UniProtKB">
        <authorList>
            <consortium name="Ensembl"/>
        </authorList>
    </citation>
    <scope>IDENTIFICATION</scope>
</reference>
<name>H2XVK1_CIOIN</name>
<protein>
    <submittedName>
        <fullName evidence="2">Uncharacterized protein</fullName>
    </submittedName>
</protein>
<feature type="region of interest" description="Disordered" evidence="1">
    <location>
        <begin position="190"/>
        <end position="251"/>
    </location>
</feature>
<dbReference type="HOGENOM" id="CLU_1109122_0_0_1"/>
<dbReference type="Ensembl" id="ENSCINT00000033781.1">
    <property type="protein sequence ID" value="ENSCINP00000033685.1"/>
    <property type="gene ID" value="ENSCING00000019671.1"/>
</dbReference>
<dbReference type="AlphaFoldDB" id="H2XVK1"/>
<dbReference type="InParanoid" id="H2XVK1"/>
<reference evidence="2" key="2">
    <citation type="journal article" date="2008" name="Genome Biol.">
        <title>Improved genome assembly and evidence-based global gene model set for the chordate Ciona intestinalis: new insight into intron and operon populations.</title>
        <authorList>
            <person name="Satou Y."/>
            <person name="Mineta K."/>
            <person name="Ogasawara M."/>
            <person name="Sasakura Y."/>
            <person name="Shoguchi E."/>
            <person name="Ueno K."/>
            <person name="Yamada L."/>
            <person name="Matsumoto J."/>
            <person name="Wasserscheid J."/>
            <person name="Dewar K."/>
            <person name="Wiley G.B."/>
            <person name="Macmil S.L."/>
            <person name="Roe B.A."/>
            <person name="Zeller R.W."/>
            <person name="Hastings K.E."/>
            <person name="Lemaire P."/>
            <person name="Lindquist E."/>
            <person name="Endo T."/>
            <person name="Hotta K."/>
            <person name="Inaba K."/>
        </authorList>
    </citation>
    <scope>NUCLEOTIDE SEQUENCE [LARGE SCALE GENOMIC DNA]</scope>
    <source>
        <strain evidence="2">wild type</strain>
    </source>
</reference>
<feature type="compositionally biased region" description="Low complexity" evidence="1">
    <location>
        <begin position="199"/>
        <end position="210"/>
    </location>
</feature>
<dbReference type="Proteomes" id="UP000008144">
    <property type="component" value="Chromosome 9"/>
</dbReference>
<dbReference type="GeneTree" id="ENSGT00660000097239"/>
<evidence type="ECO:0000256" key="1">
    <source>
        <dbReference type="SAM" id="MobiDB-lite"/>
    </source>
</evidence>
<organism evidence="2 3">
    <name type="scientific">Ciona intestinalis</name>
    <name type="common">Transparent sea squirt</name>
    <name type="synonym">Ascidia intestinalis</name>
    <dbReference type="NCBI Taxonomy" id="7719"/>
    <lineage>
        <taxon>Eukaryota</taxon>
        <taxon>Metazoa</taxon>
        <taxon>Chordata</taxon>
        <taxon>Tunicata</taxon>
        <taxon>Ascidiacea</taxon>
        <taxon>Phlebobranchia</taxon>
        <taxon>Cionidae</taxon>
        <taxon>Ciona</taxon>
    </lineage>
</organism>
<evidence type="ECO:0000313" key="2">
    <source>
        <dbReference type="Ensembl" id="ENSCINP00000033685.1"/>
    </source>
</evidence>
<evidence type="ECO:0000313" key="3">
    <source>
        <dbReference type="Proteomes" id="UP000008144"/>
    </source>
</evidence>
<reference evidence="3" key="1">
    <citation type="journal article" date="2002" name="Science">
        <title>The draft genome of Ciona intestinalis: insights into chordate and vertebrate origins.</title>
        <authorList>
            <person name="Dehal P."/>
            <person name="Satou Y."/>
            <person name="Campbell R.K."/>
            <person name="Chapman J."/>
            <person name="Degnan B."/>
            <person name="De Tomaso A."/>
            <person name="Davidson B."/>
            <person name="Di Gregorio A."/>
            <person name="Gelpke M."/>
            <person name="Goodstein D.M."/>
            <person name="Harafuji N."/>
            <person name="Hastings K.E."/>
            <person name="Ho I."/>
            <person name="Hotta K."/>
            <person name="Huang W."/>
            <person name="Kawashima T."/>
            <person name="Lemaire P."/>
            <person name="Martinez D."/>
            <person name="Meinertzhagen I.A."/>
            <person name="Necula S."/>
            <person name="Nonaka M."/>
            <person name="Putnam N."/>
            <person name="Rash S."/>
            <person name="Saiga H."/>
            <person name="Satake M."/>
            <person name="Terry A."/>
            <person name="Yamada L."/>
            <person name="Wang H.G."/>
            <person name="Awazu S."/>
            <person name="Azumi K."/>
            <person name="Boore J."/>
            <person name="Branno M."/>
            <person name="Chin-Bow S."/>
            <person name="DeSantis R."/>
            <person name="Doyle S."/>
            <person name="Francino P."/>
            <person name="Keys D.N."/>
            <person name="Haga S."/>
            <person name="Hayashi H."/>
            <person name="Hino K."/>
            <person name="Imai K.S."/>
            <person name="Inaba K."/>
            <person name="Kano S."/>
            <person name="Kobayashi K."/>
            <person name="Kobayashi M."/>
            <person name="Lee B.I."/>
            <person name="Makabe K.W."/>
            <person name="Manohar C."/>
            <person name="Matassi G."/>
            <person name="Medina M."/>
            <person name="Mochizuki Y."/>
            <person name="Mount S."/>
            <person name="Morishita T."/>
            <person name="Miura S."/>
            <person name="Nakayama A."/>
            <person name="Nishizaka S."/>
            <person name="Nomoto H."/>
            <person name="Ohta F."/>
            <person name="Oishi K."/>
            <person name="Rigoutsos I."/>
            <person name="Sano M."/>
            <person name="Sasaki A."/>
            <person name="Sasakura Y."/>
            <person name="Shoguchi E."/>
            <person name="Shin-i T."/>
            <person name="Spagnuolo A."/>
            <person name="Stainier D."/>
            <person name="Suzuki M.M."/>
            <person name="Tassy O."/>
            <person name="Takatori N."/>
            <person name="Tokuoka M."/>
            <person name="Yagi K."/>
            <person name="Yoshizaki F."/>
            <person name="Wada S."/>
            <person name="Zhang C."/>
            <person name="Hyatt P.D."/>
            <person name="Larimer F."/>
            <person name="Detter C."/>
            <person name="Doggett N."/>
            <person name="Glavina T."/>
            <person name="Hawkins T."/>
            <person name="Richardson P."/>
            <person name="Lucas S."/>
            <person name="Kohara Y."/>
            <person name="Levine M."/>
            <person name="Satoh N."/>
            <person name="Rokhsar D.S."/>
        </authorList>
    </citation>
    <scope>NUCLEOTIDE SEQUENCE [LARGE SCALE GENOMIC DNA]</scope>
</reference>
<keyword evidence="3" id="KW-1185">Reference proteome</keyword>
<reference evidence="2" key="3">
    <citation type="submission" date="2025-08" db="UniProtKB">
        <authorList>
            <consortium name="Ensembl"/>
        </authorList>
    </citation>
    <scope>IDENTIFICATION</scope>
</reference>
<accession>H2XVK1</accession>